<accession>W9H9R8</accession>
<dbReference type="RefSeq" id="WP_037449028.1">
    <property type="nucleotide sequence ID" value="NZ_AVFL01000004.1"/>
</dbReference>
<dbReference type="OrthoDB" id="10011820at2"/>
<dbReference type="Proteomes" id="UP000019486">
    <property type="component" value="Unassembled WGS sequence"/>
</dbReference>
<dbReference type="AlphaFoldDB" id="W9H9R8"/>
<dbReference type="STRING" id="1385369.N825_27645"/>
<gene>
    <name evidence="1" type="ORF">N825_27645</name>
</gene>
<proteinExistence type="predicted"/>
<keyword evidence="2" id="KW-1185">Reference proteome</keyword>
<protein>
    <submittedName>
        <fullName evidence="1">Uncharacterized protein</fullName>
    </submittedName>
</protein>
<organism evidence="1 2">
    <name type="scientific">Skermanella stibiiresistens SB22</name>
    <dbReference type="NCBI Taxonomy" id="1385369"/>
    <lineage>
        <taxon>Bacteria</taxon>
        <taxon>Pseudomonadati</taxon>
        <taxon>Pseudomonadota</taxon>
        <taxon>Alphaproteobacteria</taxon>
        <taxon>Rhodospirillales</taxon>
        <taxon>Azospirillaceae</taxon>
        <taxon>Skermanella</taxon>
    </lineage>
</organism>
<reference evidence="1 2" key="1">
    <citation type="submission" date="2013-08" db="EMBL/GenBank/DDBJ databases">
        <title>The genome sequence of Skermanella stibiiresistens.</title>
        <authorList>
            <person name="Zhu W."/>
            <person name="Wang G."/>
        </authorList>
    </citation>
    <scope>NUCLEOTIDE SEQUENCE [LARGE SCALE GENOMIC DNA]</scope>
    <source>
        <strain evidence="1 2">SB22</strain>
    </source>
</reference>
<dbReference type="EMBL" id="AVFL01000004">
    <property type="protein sequence ID" value="EWY41496.1"/>
    <property type="molecule type" value="Genomic_DNA"/>
</dbReference>
<comment type="caution">
    <text evidence="1">The sequence shown here is derived from an EMBL/GenBank/DDBJ whole genome shotgun (WGS) entry which is preliminary data.</text>
</comment>
<evidence type="ECO:0000313" key="2">
    <source>
        <dbReference type="Proteomes" id="UP000019486"/>
    </source>
</evidence>
<name>W9H9R8_9PROT</name>
<evidence type="ECO:0000313" key="1">
    <source>
        <dbReference type="EMBL" id="EWY41496.1"/>
    </source>
</evidence>
<sequence length="71" mass="8317">MVRANSPHDDALRFANIFESQVGDIHSHAQFADTSDLERDLSTVLFFFEAYMRPAIWTEYSFKNAKRSNRF</sequence>